<dbReference type="CDD" id="cd13578">
    <property type="entry name" value="PBP2_Bug27"/>
    <property type="match status" value="1"/>
</dbReference>
<dbReference type="InterPro" id="IPR042100">
    <property type="entry name" value="Bug_dom1"/>
</dbReference>
<dbReference type="Pfam" id="PF03401">
    <property type="entry name" value="TctC"/>
    <property type="match status" value="1"/>
</dbReference>
<dbReference type="PIRSF" id="PIRSF017082">
    <property type="entry name" value="YflP"/>
    <property type="match status" value="1"/>
</dbReference>
<dbReference type="Gene3D" id="3.40.190.150">
    <property type="entry name" value="Bordetella uptake gene, domain 1"/>
    <property type="match status" value="1"/>
</dbReference>
<dbReference type="PANTHER" id="PTHR42928">
    <property type="entry name" value="TRICARBOXYLATE-BINDING PROTEIN"/>
    <property type="match status" value="1"/>
</dbReference>
<feature type="signal peptide" evidence="2">
    <location>
        <begin position="1"/>
        <end position="21"/>
    </location>
</feature>
<dbReference type="SUPFAM" id="SSF53850">
    <property type="entry name" value="Periplasmic binding protein-like II"/>
    <property type="match status" value="1"/>
</dbReference>
<evidence type="ECO:0000313" key="4">
    <source>
        <dbReference type="Proteomes" id="UP001518990"/>
    </source>
</evidence>
<evidence type="ECO:0000256" key="2">
    <source>
        <dbReference type="SAM" id="SignalP"/>
    </source>
</evidence>
<dbReference type="RefSeq" id="WP_207450464.1">
    <property type="nucleotide sequence ID" value="NZ_JACTNF010000034.1"/>
</dbReference>
<dbReference type="EMBL" id="JACTNF010000034">
    <property type="protein sequence ID" value="MBO1076913.1"/>
    <property type="molecule type" value="Genomic_DNA"/>
</dbReference>
<feature type="chain" id="PRO_5046659729" evidence="2">
    <location>
        <begin position="22"/>
        <end position="323"/>
    </location>
</feature>
<dbReference type="InterPro" id="IPR005064">
    <property type="entry name" value="BUG"/>
</dbReference>
<keyword evidence="4" id="KW-1185">Reference proteome</keyword>
<comment type="similarity">
    <text evidence="1">Belongs to the UPF0065 (bug) family.</text>
</comment>
<protein>
    <submittedName>
        <fullName evidence="3">Tripartite tricarboxylate transporter substrate binding protein</fullName>
    </submittedName>
</protein>
<keyword evidence="2" id="KW-0732">Signal</keyword>
<proteinExistence type="inferred from homology"/>
<name>A0ABS3KHF9_9PROT</name>
<organism evidence="3 4">
    <name type="scientific">Roseomonas marmotae</name>
    <dbReference type="NCBI Taxonomy" id="2768161"/>
    <lineage>
        <taxon>Bacteria</taxon>
        <taxon>Pseudomonadati</taxon>
        <taxon>Pseudomonadota</taxon>
        <taxon>Alphaproteobacteria</taxon>
        <taxon>Acetobacterales</taxon>
        <taxon>Roseomonadaceae</taxon>
        <taxon>Roseomonas</taxon>
    </lineage>
</organism>
<dbReference type="PANTHER" id="PTHR42928:SF5">
    <property type="entry name" value="BLR1237 PROTEIN"/>
    <property type="match status" value="1"/>
</dbReference>
<evidence type="ECO:0000256" key="1">
    <source>
        <dbReference type="ARBA" id="ARBA00006987"/>
    </source>
</evidence>
<dbReference type="Gene3D" id="3.40.190.10">
    <property type="entry name" value="Periplasmic binding protein-like II"/>
    <property type="match status" value="1"/>
</dbReference>
<reference evidence="3 4" key="1">
    <citation type="submission" date="2020-09" db="EMBL/GenBank/DDBJ databases">
        <title>Roseomonas.</title>
        <authorList>
            <person name="Zhu W."/>
        </authorList>
    </citation>
    <scope>NUCLEOTIDE SEQUENCE [LARGE SCALE GENOMIC DNA]</scope>
    <source>
        <strain evidence="3 4">1311</strain>
    </source>
</reference>
<sequence length="323" mass="33623">MNRRAFLALGAGCVAAAPALAQQAGRGPLQLVIPYAPGGGSDILARPLAPVLSERLQQSVVIENRGGAAGNIGTAAVAHAAPNGSVALIANNSQVINPYLYQDAGYDVARDFAPVALMATTPVVLVVPASLPARSVADLLALAQRQPGGLNFGSPGAGTPGHLAAVLFGQEAGIPLVHVPYRGSGPTTVALLAGEVQMSFSTAAAVEPHVRSGALRALAVTSRERFARLPDVPTVAELGVPQLADFEIDVWYGLWMPAATPEPVLDRVHAAMEDSLRDERLRQVLVSNALVPRGGSRAAFQAMVVEESERWRKVIANNRIAVD</sequence>
<gene>
    <name evidence="3" type="ORF">IAI60_20055</name>
</gene>
<comment type="caution">
    <text evidence="3">The sequence shown here is derived from an EMBL/GenBank/DDBJ whole genome shotgun (WGS) entry which is preliminary data.</text>
</comment>
<evidence type="ECO:0000313" key="3">
    <source>
        <dbReference type="EMBL" id="MBO1076913.1"/>
    </source>
</evidence>
<dbReference type="Proteomes" id="UP001518990">
    <property type="component" value="Unassembled WGS sequence"/>
</dbReference>
<accession>A0ABS3KHF9</accession>